<keyword evidence="2" id="KW-1185">Reference proteome</keyword>
<protein>
    <submittedName>
        <fullName evidence="1">Uncharacterized protein</fullName>
    </submittedName>
</protein>
<evidence type="ECO:0000313" key="1">
    <source>
        <dbReference type="EMBL" id="KRY60802.1"/>
    </source>
</evidence>
<accession>A0A0V1DI25</accession>
<evidence type="ECO:0000313" key="2">
    <source>
        <dbReference type="Proteomes" id="UP000054653"/>
    </source>
</evidence>
<organism evidence="1 2">
    <name type="scientific">Trichinella britovi</name>
    <name type="common">Parasitic roundworm</name>
    <dbReference type="NCBI Taxonomy" id="45882"/>
    <lineage>
        <taxon>Eukaryota</taxon>
        <taxon>Metazoa</taxon>
        <taxon>Ecdysozoa</taxon>
        <taxon>Nematoda</taxon>
        <taxon>Enoplea</taxon>
        <taxon>Dorylaimia</taxon>
        <taxon>Trichinellida</taxon>
        <taxon>Trichinellidae</taxon>
        <taxon>Trichinella</taxon>
    </lineage>
</organism>
<name>A0A0V1DI25_TRIBR</name>
<comment type="caution">
    <text evidence="1">The sequence shown here is derived from an EMBL/GenBank/DDBJ whole genome shotgun (WGS) entry which is preliminary data.</text>
</comment>
<proteinExistence type="predicted"/>
<gene>
    <name evidence="1" type="ORF">T03_11865</name>
</gene>
<sequence>MLDKPDSIAEFFNAKIKLLPYSLFTEKRDFQIKSDNSNVHFPLLVVEKKIESPISVYHNLSLDNRYDGMLLLKTFDVMIRFMRYDWYHMQKISFDI</sequence>
<dbReference type="AlphaFoldDB" id="A0A0V1DI25"/>
<dbReference type="EMBL" id="JYDI01000004">
    <property type="protein sequence ID" value="KRY60802.1"/>
    <property type="molecule type" value="Genomic_DNA"/>
</dbReference>
<reference evidence="1 2" key="1">
    <citation type="submission" date="2015-01" db="EMBL/GenBank/DDBJ databases">
        <title>Evolution of Trichinella species and genotypes.</title>
        <authorList>
            <person name="Korhonen P.K."/>
            <person name="Edoardo P."/>
            <person name="Giuseppe L.R."/>
            <person name="Gasser R.B."/>
        </authorList>
    </citation>
    <scope>NUCLEOTIDE SEQUENCE [LARGE SCALE GENOMIC DNA]</scope>
    <source>
        <strain evidence="1">ISS120</strain>
    </source>
</reference>
<dbReference type="Proteomes" id="UP000054653">
    <property type="component" value="Unassembled WGS sequence"/>
</dbReference>